<dbReference type="OrthoDB" id="9994539at2"/>
<dbReference type="AlphaFoldDB" id="A0A0A3IK02"/>
<dbReference type="EMBL" id="JPVP01000055">
    <property type="protein sequence ID" value="KGR85079.1"/>
    <property type="molecule type" value="Genomic_DNA"/>
</dbReference>
<keyword evidence="2" id="KW-1185">Reference proteome</keyword>
<organism evidence="1 2">
    <name type="scientific">Lysinibacillus odysseyi 34hs-1 = NBRC 100172</name>
    <dbReference type="NCBI Taxonomy" id="1220589"/>
    <lineage>
        <taxon>Bacteria</taxon>
        <taxon>Bacillati</taxon>
        <taxon>Bacillota</taxon>
        <taxon>Bacilli</taxon>
        <taxon>Bacillales</taxon>
        <taxon>Bacillaceae</taxon>
        <taxon>Lysinibacillus</taxon>
    </lineage>
</organism>
<protein>
    <submittedName>
        <fullName evidence="1">Uncharacterized protein</fullName>
    </submittedName>
</protein>
<proteinExistence type="predicted"/>
<accession>A0A0A3IK02</accession>
<comment type="caution">
    <text evidence="1">The sequence shown here is derived from an EMBL/GenBank/DDBJ whole genome shotgun (WGS) entry which is preliminary data.</text>
</comment>
<sequence length="127" mass="15082">MKRIFDQLESFLQQMKDKPDHPHAHSHLYKIWMDPPVNTFNITLHYLTKDGDEFDEEGYTPIRVITSGYEENLIEPEFKRAMLDIFQKLNHDGHHHFPRPTYVSFEDDPAMYHVQSLGNEENEQGSH</sequence>
<evidence type="ECO:0000313" key="1">
    <source>
        <dbReference type="EMBL" id="KGR85079.1"/>
    </source>
</evidence>
<gene>
    <name evidence="1" type="ORF">CD32_11600</name>
</gene>
<reference evidence="1 2" key="1">
    <citation type="submission" date="2014-02" db="EMBL/GenBank/DDBJ databases">
        <title>Draft genome sequence of Lysinibacillus odysseyi NBRC 100172.</title>
        <authorList>
            <person name="Zhang F."/>
            <person name="Wang G."/>
            <person name="Zhang L."/>
        </authorList>
    </citation>
    <scope>NUCLEOTIDE SEQUENCE [LARGE SCALE GENOMIC DNA]</scope>
    <source>
        <strain evidence="1 2">NBRC 100172</strain>
    </source>
</reference>
<evidence type="ECO:0000313" key="2">
    <source>
        <dbReference type="Proteomes" id="UP000030437"/>
    </source>
</evidence>
<dbReference type="RefSeq" id="WP_036154680.1">
    <property type="nucleotide sequence ID" value="NZ_AVCX01000006.1"/>
</dbReference>
<dbReference type="Proteomes" id="UP000030437">
    <property type="component" value="Unassembled WGS sequence"/>
</dbReference>
<name>A0A0A3IK02_9BACI</name>